<dbReference type="eggNOG" id="COG1813">
    <property type="taxonomic scope" value="Bacteria"/>
</dbReference>
<accession>A6G8J5</accession>
<evidence type="ECO:0000313" key="2">
    <source>
        <dbReference type="EMBL" id="EDM77772.1"/>
    </source>
</evidence>
<name>A6G8J5_9BACT</name>
<dbReference type="STRING" id="391625.PPSIR1_38359"/>
<comment type="caution">
    <text evidence="2">The sequence shown here is derived from an EMBL/GenBank/DDBJ whole genome shotgun (WGS) entry which is preliminary data.</text>
</comment>
<dbReference type="Gene3D" id="1.10.260.40">
    <property type="entry name" value="lambda repressor-like DNA-binding domains"/>
    <property type="match status" value="1"/>
</dbReference>
<dbReference type="PROSITE" id="PS50943">
    <property type="entry name" value="HTH_CROC1"/>
    <property type="match status" value="1"/>
</dbReference>
<dbReference type="SUPFAM" id="SSF47413">
    <property type="entry name" value="lambda repressor-like DNA-binding domains"/>
    <property type="match status" value="1"/>
</dbReference>
<dbReference type="GO" id="GO:0003677">
    <property type="term" value="F:DNA binding"/>
    <property type="evidence" value="ECO:0007669"/>
    <property type="project" value="UniProtKB-KW"/>
</dbReference>
<keyword evidence="2" id="KW-0238">DNA-binding</keyword>
<dbReference type="Proteomes" id="UP000005801">
    <property type="component" value="Unassembled WGS sequence"/>
</dbReference>
<dbReference type="AlphaFoldDB" id="A6G8J5"/>
<dbReference type="InterPro" id="IPR001387">
    <property type="entry name" value="Cro/C1-type_HTH"/>
</dbReference>
<dbReference type="Pfam" id="PF01381">
    <property type="entry name" value="HTH_3"/>
    <property type="match status" value="1"/>
</dbReference>
<proteinExistence type="predicted"/>
<dbReference type="RefSeq" id="WP_006973040.1">
    <property type="nucleotide sequence ID" value="NZ_ABCS01000040.1"/>
</dbReference>
<organism evidence="2 3">
    <name type="scientific">Plesiocystis pacifica SIR-1</name>
    <dbReference type="NCBI Taxonomy" id="391625"/>
    <lineage>
        <taxon>Bacteria</taxon>
        <taxon>Pseudomonadati</taxon>
        <taxon>Myxococcota</taxon>
        <taxon>Polyangia</taxon>
        <taxon>Nannocystales</taxon>
        <taxon>Nannocystaceae</taxon>
        <taxon>Plesiocystis</taxon>
    </lineage>
</organism>
<reference evidence="2 3" key="1">
    <citation type="submission" date="2007-06" db="EMBL/GenBank/DDBJ databases">
        <authorList>
            <person name="Shimkets L."/>
            <person name="Ferriera S."/>
            <person name="Johnson J."/>
            <person name="Kravitz S."/>
            <person name="Beeson K."/>
            <person name="Sutton G."/>
            <person name="Rogers Y.-H."/>
            <person name="Friedman R."/>
            <person name="Frazier M."/>
            <person name="Venter J.C."/>
        </authorList>
    </citation>
    <scope>NUCLEOTIDE SEQUENCE [LARGE SCALE GENOMIC DNA]</scope>
    <source>
        <strain evidence="2 3">SIR-1</strain>
    </source>
</reference>
<dbReference type="SMART" id="SM00530">
    <property type="entry name" value="HTH_XRE"/>
    <property type="match status" value="1"/>
</dbReference>
<gene>
    <name evidence="2" type="ORF">PPSIR1_38359</name>
</gene>
<feature type="domain" description="HTH cro/C1-type" evidence="1">
    <location>
        <begin position="12"/>
        <end position="68"/>
    </location>
</feature>
<evidence type="ECO:0000259" key="1">
    <source>
        <dbReference type="PROSITE" id="PS50943"/>
    </source>
</evidence>
<dbReference type="EMBL" id="ABCS01000040">
    <property type="protein sequence ID" value="EDM77772.1"/>
    <property type="molecule type" value="Genomic_DNA"/>
</dbReference>
<sequence>MIRSRAHFGAHVRLLRRARGMTQDMLAERSGLSTDTIRRLEYDSFSPSLETLRKLSLGLDLMLSTVFFSFELGERDLARELVDMLGRRSPDEIELATGVLRLLFAELDRRKKPG</sequence>
<evidence type="ECO:0000313" key="3">
    <source>
        <dbReference type="Proteomes" id="UP000005801"/>
    </source>
</evidence>
<keyword evidence="3" id="KW-1185">Reference proteome</keyword>
<dbReference type="CDD" id="cd00093">
    <property type="entry name" value="HTH_XRE"/>
    <property type="match status" value="1"/>
</dbReference>
<protein>
    <submittedName>
        <fullName evidence="2">DNA-binding protein</fullName>
    </submittedName>
</protein>
<dbReference type="InterPro" id="IPR010982">
    <property type="entry name" value="Lambda_DNA-bd_dom_sf"/>
</dbReference>